<evidence type="ECO:0000313" key="2">
    <source>
        <dbReference type="Proteomes" id="UP000430146"/>
    </source>
</evidence>
<dbReference type="EMBL" id="CACSIP010000035">
    <property type="protein sequence ID" value="CAA0129305.1"/>
    <property type="molecule type" value="Genomic_DNA"/>
</dbReference>
<organism evidence="1 2">
    <name type="scientific">Mycolicibacterium vanbaalenii</name>
    <name type="common">Mycobacterium vanbaalenii</name>
    <dbReference type="NCBI Taxonomy" id="110539"/>
    <lineage>
        <taxon>Bacteria</taxon>
        <taxon>Bacillati</taxon>
        <taxon>Actinomycetota</taxon>
        <taxon>Actinomycetes</taxon>
        <taxon>Mycobacteriales</taxon>
        <taxon>Mycobacteriaceae</taxon>
        <taxon>Mycolicibacterium</taxon>
    </lineage>
</organism>
<dbReference type="Proteomes" id="UP000430146">
    <property type="component" value="Unassembled WGS sequence"/>
</dbReference>
<dbReference type="SUPFAM" id="SSF46955">
    <property type="entry name" value="Putative DNA-binding domain"/>
    <property type="match status" value="1"/>
</dbReference>
<evidence type="ECO:0000313" key="1">
    <source>
        <dbReference type="EMBL" id="CAA0129305.1"/>
    </source>
</evidence>
<evidence type="ECO:0008006" key="3">
    <source>
        <dbReference type="Google" id="ProtNLM"/>
    </source>
</evidence>
<sequence length="64" mass="7185">MRERRWATKPQAAQYAVVHPNTIDNWVAAGLIRAYKLGPRLVRYDLAEIDAMSTTTAAAREVAE</sequence>
<accession>A0A5S9R684</accession>
<dbReference type="InterPro" id="IPR009061">
    <property type="entry name" value="DNA-bd_dom_put_sf"/>
</dbReference>
<dbReference type="OrthoDB" id="4870800at2"/>
<dbReference type="AlphaFoldDB" id="A0A5S9R684"/>
<name>A0A5S9R684_MYCVN</name>
<proteinExistence type="predicted"/>
<gene>
    <name evidence="1" type="ORF">AELLOGFF_05531</name>
</gene>
<keyword evidence="2" id="KW-1185">Reference proteome</keyword>
<dbReference type="RefSeq" id="WP_159233496.1">
    <property type="nucleotide sequence ID" value="NZ_CACSIP010000035.1"/>
</dbReference>
<protein>
    <recommendedName>
        <fullName evidence="3">Helix-turn-helix domain-containing protein</fullName>
    </recommendedName>
</protein>
<reference evidence="1 2" key="1">
    <citation type="submission" date="2019-11" db="EMBL/GenBank/DDBJ databases">
        <authorList>
            <person name="Holert J."/>
        </authorList>
    </citation>
    <scope>NUCLEOTIDE SEQUENCE [LARGE SCALE GENOMIC DNA]</scope>
    <source>
        <strain evidence="1">BC8_1</strain>
    </source>
</reference>